<accession>A0A382EU68</accession>
<gene>
    <name evidence="2" type="ORF">METZ01_LOCUS206357</name>
</gene>
<feature type="non-terminal residue" evidence="2">
    <location>
        <position position="388"/>
    </location>
</feature>
<feature type="domain" description="Glycine-rich" evidence="1">
    <location>
        <begin position="20"/>
        <end position="227"/>
    </location>
</feature>
<protein>
    <recommendedName>
        <fullName evidence="1">Glycine-rich domain-containing protein</fullName>
    </recommendedName>
</protein>
<reference evidence="2" key="1">
    <citation type="submission" date="2018-05" db="EMBL/GenBank/DDBJ databases">
        <authorList>
            <person name="Lanie J.A."/>
            <person name="Ng W.-L."/>
            <person name="Kazmierczak K.M."/>
            <person name="Andrzejewski T.M."/>
            <person name="Davidsen T.M."/>
            <person name="Wayne K.J."/>
            <person name="Tettelin H."/>
            <person name="Glass J.I."/>
            <person name="Rusch D."/>
            <person name="Podicherti R."/>
            <person name="Tsui H.-C.T."/>
            <person name="Winkler M.E."/>
        </authorList>
    </citation>
    <scope>NUCLEOTIDE SEQUENCE</scope>
</reference>
<dbReference type="EMBL" id="UINC01046023">
    <property type="protein sequence ID" value="SVB53503.1"/>
    <property type="molecule type" value="Genomic_DNA"/>
</dbReference>
<evidence type="ECO:0000313" key="2">
    <source>
        <dbReference type="EMBL" id="SVB53503.1"/>
    </source>
</evidence>
<dbReference type="Pfam" id="PF21722">
    <property type="entry name" value="Gly_rich_2"/>
    <property type="match status" value="1"/>
</dbReference>
<dbReference type="InterPro" id="IPR049304">
    <property type="entry name" value="Gly_rich_dom"/>
</dbReference>
<sequence>MAVLGAGAGQAVINEIVFSRTIAWACPLDCRAIVTVIGGGGAGGASYAPTAGHCILAGGGGAGGVAKSILTLSSGTSYTSTIGAGGASVSGQTTGTTGGNSTFGVTGATVLMTANGGVGGAYAANNAADSAAGGAGGAATSDGNIFNAAGGAGGTAALDATGVDLTSYHVFSCGGGAPGIFGVGHRGGNATSTVGGYNKTGCSGGAGVNGEGGDVVIPSTTTAVQVTSQGGTMFGKGYDVTATAHAYPAAGTLSYRQPTDSRPYNFNFRGMYSSAYRQPSGNDEQDMVNTFQGQTTSIFDGLLGSPEVRTLNNQKSNAGPGAGGVGYAWGPADDNNGVAMGGLFGAGGGSAYYAGGGTVYGATGSFGCGGGRAANYTPNSPYAVSGGG</sequence>
<name>A0A382EU68_9ZZZZ</name>
<proteinExistence type="predicted"/>
<evidence type="ECO:0000259" key="1">
    <source>
        <dbReference type="Pfam" id="PF21722"/>
    </source>
</evidence>
<organism evidence="2">
    <name type="scientific">marine metagenome</name>
    <dbReference type="NCBI Taxonomy" id="408172"/>
    <lineage>
        <taxon>unclassified sequences</taxon>
        <taxon>metagenomes</taxon>
        <taxon>ecological metagenomes</taxon>
    </lineage>
</organism>
<dbReference type="AlphaFoldDB" id="A0A382EU68"/>